<accession>A0ABP9L4C4</accession>
<keyword evidence="1" id="KW-0812">Transmembrane</keyword>
<organism evidence="2 3">
    <name type="scientific">Lysobacter panacisoli</name>
    <dbReference type="NCBI Taxonomy" id="1255263"/>
    <lineage>
        <taxon>Bacteria</taxon>
        <taxon>Pseudomonadati</taxon>
        <taxon>Pseudomonadota</taxon>
        <taxon>Gammaproteobacteria</taxon>
        <taxon>Lysobacterales</taxon>
        <taxon>Lysobacteraceae</taxon>
        <taxon>Lysobacter</taxon>
    </lineage>
</organism>
<dbReference type="EMBL" id="BAABKY010000001">
    <property type="protein sequence ID" value="GAA5069001.1"/>
    <property type="molecule type" value="Genomic_DNA"/>
</dbReference>
<dbReference type="Proteomes" id="UP001501083">
    <property type="component" value="Unassembled WGS sequence"/>
</dbReference>
<evidence type="ECO:0000313" key="3">
    <source>
        <dbReference type="Proteomes" id="UP001501083"/>
    </source>
</evidence>
<proteinExistence type="predicted"/>
<dbReference type="RefSeq" id="WP_158982944.1">
    <property type="nucleotide sequence ID" value="NZ_BAABKY010000001.1"/>
</dbReference>
<keyword evidence="3" id="KW-1185">Reference proteome</keyword>
<gene>
    <name evidence="2" type="ORF">GCM10025759_05310</name>
</gene>
<evidence type="ECO:0000256" key="1">
    <source>
        <dbReference type="SAM" id="Phobius"/>
    </source>
</evidence>
<evidence type="ECO:0000313" key="2">
    <source>
        <dbReference type="EMBL" id="GAA5069001.1"/>
    </source>
</evidence>
<keyword evidence="1" id="KW-0472">Membrane</keyword>
<feature type="transmembrane region" description="Helical" evidence="1">
    <location>
        <begin position="6"/>
        <end position="23"/>
    </location>
</feature>
<keyword evidence="1" id="KW-1133">Transmembrane helix</keyword>
<name>A0ABP9L4C4_9GAMM</name>
<feature type="transmembrane region" description="Helical" evidence="1">
    <location>
        <begin position="62"/>
        <end position="87"/>
    </location>
</feature>
<reference evidence="3" key="1">
    <citation type="journal article" date="2019" name="Int. J. Syst. Evol. Microbiol.">
        <title>The Global Catalogue of Microorganisms (GCM) 10K type strain sequencing project: providing services to taxonomists for standard genome sequencing and annotation.</title>
        <authorList>
            <consortium name="The Broad Institute Genomics Platform"/>
            <consortium name="The Broad Institute Genome Sequencing Center for Infectious Disease"/>
            <person name="Wu L."/>
            <person name="Ma J."/>
        </authorList>
    </citation>
    <scope>NUCLEOTIDE SEQUENCE [LARGE SCALE GENOMIC DNA]</scope>
    <source>
        <strain evidence="3">JCM 19212</strain>
    </source>
</reference>
<protein>
    <recommendedName>
        <fullName evidence="4">DUF3325 domain-containing protein</fullName>
    </recommendedName>
</protein>
<comment type="caution">
    <text evidence="2">The sequence shown here is derived from an EMBL/GenBank/DDBJ whole genome shotgun (WGS) entry which is preliminary data.</text>
</comment>
<sequence>MIVWSLSASAALAILGAILLYIASPQQQLLRRGPWPTRAHGWPGTLCVLASLALLWPRMGSAAAVATWFTLLMLVWTLIPFAGAWCARRREHAR</sequence>
<evidence type="ECO:0008006" key="4">
    <source>
        <dbReference type="Google" id="ProtNLM"/>
    </source>
</evidence>